<name>A0A399J5T2_9RHOB</name>
<accession>A0A399J5T2</accession>
<keyword evidence="2" id="KW-1185">Reference proteome</keyword>
<gene>
    <name evidence="1" type="ORF">DL237_06710</name>
</gene>
<sequence length="201" mass="21576">MIRLPKLLPLLSLPLLSLGLLSLGLISPGQTAQADSRTLDEWAHGVWSVALQQDATHGNRVCHLSNGGDGRGNLAISVGDGGGDATFSYTPVWFRGMAAPLTLDDTIALIFDGQASPIGPEMEITEYTNEWGDAVVDAALSNMFVAETVDLLRASNSLIVGVKRDGEMTIYDSYMLNGFTATWLKAAEWCGFDPAKRFVTL</sequence>
<protein>
    <submittedName>
        <fullName evidence="1">Uncharacterized protein</fullName>
    </submittedName>
</protein>
<reference evidence="1 2" key="1">
    <citation type="submission" date="2018-08" db="EMBL/GenBank/DDBJ databases">
        <title>Pseudooceanicola sediminis CY03 in the family Rhodobacteracea.</title>
        <authorList>
            <person name="Zhang Y.-J."/>
        </authorList>
    </citation>
    <scope>NUCLEOTIDE SEQUENCE [LARGE SCALE GENOMIC DNA]</scope>
    <source>
        <strain evidence="1 2">CY03</strain>
    </source>
</reference>
<dbReference type="AlphaFoldDB" id="A0A399J5T2"/>
<comment type="caution">
    <text evidence="1">The sequence shown here is derived from an EMBL/GenBank/DDBJ whole genome shotgun (WGS) entry which is preliminary data.</text>
</comment>
<dbReference type="EMBL" id="QWJJ01000005">
    <property type="protein sequence ID" value="RII39332.1"/>
    <property type="molecule type" value="Genomic_DNA"/>
</dbReference>
<evidence type="ECO:0000313" key="2">
    <source>
        <dbReference type="Proteomes" id="UP000265848"/>
    </source>
</evidence>
<dbReference type="OrthoDB" id="7665031at2"/>
<dbReference type="RefSeq" id="WP_119398288.1">
    <property type="nucleotide sequence ID" value="NZ_QWJJ01000005.1"/>
</dbReference>
<evidence type="ECO:0000313" key="1">
    <source>
        <dbReference type="EMBL" id="RII39332.1"/>
    </source>
</evidence>
<organism evidence="1 2">
    <name type="scientific">Pseudooceanicola sediminis</name>
    <dbReference type="NCBI Taxonomy" id="2211117"/>
    <lineage>
        <taxon>Bacteria</taxon>
        <taxon>Pseudomonadati</taxon>
        <taxon>Pseudomonadota</taxon>
        <taxon>Alphaproteobacteria</taxon>
        <taxon>Rhodobacterales</taxon>
        <taxon>Paracoccaceae</taxon>
        <taxon>Pseudooceanicola</taxon>
    </lineage>
</organism>
<proteinExistence type="predicted"/>
<dbReference type="Proteomes" id="UP000265848">
    <property type="component" value="Unassembled WGS sequence"/>
</dbReference>